<evidence type="ECO:0000259" key="5">
    <source>
        <dbReference type="PROSITE" id="PS50893"/>
    </source>
</evidence>
<dbReference type="GO" id="GO:0005524">
    <property type="term" value="F:ATP binding"/>
    <property type="evidence" value="ECO:0007669"/>
    <property type="project" value="UniProtKB-KW"/>
</dbReference>
<comment type="similarity">
    <text evidence="1">Belongs to the ABC transporter superfamily.</text>
</comment>
<keyword evidence="4 6" id="KW-0067">ATP-binding</keyword>
<name>A0A267WKM5_BIFPS</name>
<dbReference type="CDD" id="cd03225">
    <property type="entry name" value="ABC_cobalt_CbiO_domain1"/>
    <property type="match status" value="2"/>
</dbReference>
<protein>
    <submittedName>
        <fullName evidence="6">ABC transporter ATP-binding protein</fullName>
    </submittedName>
</protein>
<dbReference type="SMART" id="SM00382">
    <property type="entry name" value="AAA"/>
    <property type="match status" value="2"/>
</dbReference>
<feature type="domain" description="ABC transporter" evidence="5">
    <location>
        <begin position="19"/>
        <end position="262"/>
    </location>
</feature>
<dbReference type="PROSITE" id="PS50893">
    <property type="entry name" value="ABC_TRANSPORTER_2"/>
    <property type="match status" value="2"/>
</dbReference>
<keyword evidence="3" id="KW-0547">Nucleotide-binding</keyword>
<dbReference type="OrthoDB" id="501320at2"/>
<dbReference type="AlphaFoldDB" id="A0A267WKM5"/>
<evidence type="ECO:0000313" key="7">
    <source>
        <dbReference type="EMBL" id="RGP02677.1"/>
    </source>
</evidence>
<accession>A0A267WKM5</accession>
<evidence type="ECO:0000313" key="8">
    <source>
        <dbReference type="Proteomes" id="UP000216789"/>
    </source>
</evidence>
<gene>
    <name evidence="6" type="ORF">BPS1E_1386</name>
    <name evidence="7" type="ORF">DXA79_05445</name>
</gene>
<evidence type="ECO:0000313" key="9">
    <source>
        <dbReference type="Proteomes" id="UP000261031"/>
    </source>
</evidence>
<evidence type="ECO:0000313" key="6">
    <source>
        <dbReference type="EMBL" id="PAC73167.1"/>
    </source>
</evidence>
<dbReference type="Pfam" id="PF00005">
    <property type="entry name" value="ABC_tran"/>
    <property type="match status" value="2"/>
</dbReference>
<comment type="caution">
    <text evidence="6">The sequence shown here is derived from an EMBL/GenBank/DDBJ whole genome shotgun (WGS) entry which is preliminary data.</text>
</comment>
<dbReference type="GO" id="GO:0042626">
    <property type="term" value="F:ATPase-coupled transmembrane transporter activity"/>
    <property type="evidence" value="ECO:0007669"/>
    <property type="project" value="TreeGrafter"/>
</dbReference>
<feature type="domain" description="ABC transporter" evidence="5">
    <location>
        <begin position="285"/>
        <end position="501"/>
    </location>
</feature>
<dbReference type="GO" id="GO:0043190">
    <property type="term" value="C:ATP-binding cassette (ABC) transporter complex"/>
    <property type="evidence" value="ECO:0007669"/>
    <property type="project" value="TreeGrafter"/>
</dbReference>
<dbReference type="SUPFAM" id="SSF52540">
    <property type="entry name" value="P-loop containing nucleoside triphosphate hydrolases"/>
    <property type="match status" value="2"/>
</dbReference>
<dbReference type="PROSITE" id="PS00211">
    <property type="entry name" value="ABC_TRANSPORTER_1"/>
    <property type="match status" value="2"/>
</dbReference>
<reference evidence="7 9" key="2">
    <citation type="submission" date="2018-08" db="EMBL/GenBank/DDBJ databases">
        <title>A genome reference for cultivated species of the human gut microbiota.</title>
        <authorList>
            <person name="Zou Y."/>
            <person name="Xue W."/>
            <person name="Luo G."/>
        </authorList>
    </citation>
    <scope>NUCLEOTIDE SEQUENCE [LARGE SCALE GENOMIC DNA]</scope>
    <source>
        <strain evidence="7 9">OF05-12</strain>
    </source>
</reference>
<dbReference type="InterPro" id="IPR027417">
    <property type="entry name" value="P-loop_NTPase"/>
</dbReference>
<evidence type="ECO:0000256" key="2">
    <source>
        <dbReference type="ARBA" id="ARBA00022448"/>
    </source>
</evidence>
<proteinExistence type="inferred from homology"/>
<evidence type="ECO:0000256" key="4">
    <source>
        <dbReference type="ARBA" id="ARBA00022840"/>
    </source>
</evidence>
<dbReference type="InterPro" id="IPR015856">
    <property type="entry name" value="ABC_transpr_CbiO/EcfA_su"/>
</dbReference>
<dbReference type="EMBL" id="QSWD01000003">
    <property type="protein sequence ID" value="RGP02677.1"/>
    <property type="molecule type" value="Genomic_DNA"/>
</dbReference>
<dbReference type="InterPro" id="IPR017871">
    <property type="entry name" value="ABC_transporter-like_CS"/>
</dbReference>
<evidence type="ECO:0000256" key="3">
    <source>
        <dbReference type="ARBA" id="ARBA00022741"/>
    </source>
</evidence>
<dbReference type="InterPro" id="IPR003593">
    <property type="entry name" value="AAA+_ATPase"/>
</dbReference>
<dbReference type="InterPro" id="IPR003439">
    <property type="entry name" value="ABC_transporter-like_ATP-bd"/>
</dbReference>
<reference evidence="6 8" key="1">
    <citation type="journal article" date="2017" name="ISME J.">
        <title>Unveiling bifidobacterial biogeography across the mammalian branch of the tree of life.</title>
        <authorList>
            <person name="Milani C."/>
            <person name="Mangifesta M."/>
            <person name="Mancabelli L."/>
            <person name="Lugli G.A."/>
            <person name="James K."/>
            <person name="Duranti S."/>
            <person name="Turroni F."/>
            <person name="Ferrario C."/>
            <person name="Ossiprandi M.C."/>
            <person name="van Sinderen D."/>
            <person name="Ventura M."/>
        </authorList>
    </citation>
    <scope>NUCLEOTIDE SEQUENCE [LARGE SCALE GENOMIC DNA]</scope>
    <source>
        <strain evidence="6 8">1E</strain>
    </source>
</reference>
<sequence length="501" mass="54148">MKERFMGTDAEKSFSAAGVVARDWGWRHASRKDFALRHVDFTIQPGERVLLLGASGAGKSTLMSGLAGVLGGDDEGELEGELLIDGVDARQARGRSGLVLQDPDAQTILERVGDDTAFGCENLNLPKDEIWSRVRSSLDIVGLGYMKLDRSTRRLSGGQRQRLALAGVLAMHPGLLLLDEPTANLDPEGVKEVHDAVRHVLEQTRETLVVVEHHIDVWLDLVDRVIVLGKPEADSHVSGVIADGTPEEVFGSMASVLAKGGAWVPGRTIESHTPESSQSSGDVVLRTEDLSFGRDFALGEHVNLVFHAGEITALTGKNGVGKSTLALTLAGLLKPISGRVSMDETMVPARRENDVFTWKSRDLLGRIGMVFQEPEHQFVASSVRDEAAVGPKSMGKSEEESYAIADNMLERMNLARFAQANPFTLSGGEKRRLSVASMLAAAPKVLVMDEPTFGQDFTTWTEMVKLIAGARDAGCSVIMVTHDEPLIETLGARRVLVSEGE</sequence>
<dbReference type="Proteomes" id="UP000261031">
    <property type="component" value="Unassembled WGS sequence"/>
</dbReference>
<dbReference type="GO" id="GO:0016887">
    <property type="term" value="F:ATP hydrolysis activity"/>
    <property type="evidence" value="ECO:0007669"/>
    <property type="project" value="InterPro"/>
</dbReference>
<keyword evidence="2" id="KW-0813">Transport</keyword>
<evidence type="ECO:0000256" key="1">
    <source>
        <dbReference type="ARBA" id="ARBA00005417"/>
    </source>
</evidence>
<dbReference type="EMBL" id="MNLB01000008">
    <property type="protein sequence ID" value="PAC73167.1"/>
    <property type="molecule type" value="Genomic_DNA"/>
</dbReference>
<dbReference type="InterPro" id="IPR050095">
    <property type="entry name" value="ECF_ABC_transporter_ATP-bd"/>
</dbReference>
<dbReference type="Gene3D" id="3.40.50.300">
    <property type="entry name" value="P-loop containing nucleotide triphosphate hydrolases"/>
    <property type="match status" value="2"/>
</dbReference>
<dbReference type="PANTHER" id="PTHR43553:SF24">
    <property type="entry name" value="ENERGY-COUPLING FACTOR TRANSPORTER ATP-BINDING PROTEIN ECFA1"/>
    <property type="match status" value="1"/>
</dbReference>
<dbReference type="PANTHER" id="PTHR43553">
    <property type="entry name" value="HEAVY METAL TRANSPORTER"/>
    <property type="match status" value="1"/>
</dbReference>
<organism evidence="6 8">
    <name type="scientific">Bifidobacterium pseudocatenulatum</name>
    <dbReference type="NCBI Taxonomy" id="28026"/>
    <lineage>
        <taxon>Bacteria</taxon>
        <taxon>Bacillati</taxon>
        <taxon>Actinomycetota</taxon>
        <taxon>Actinomycetes</taxon>
        <taxon>Bifidobacteriales</taxon>
        <taxon>Bifidobacteriaceae</taxon>
        <taxon>Bifidobacterium</taxon>
    </lineage>
</organism>
<dbReference type="Proteomes" id="UP000216789">
    <property type="component" value="Unassembled WGS sequence"/>
</dbReference>